<accession>A0A146KE32</accession>
<protein>
    <submittedName>
        <fullName evidence="1">Uncharacterized protein</fullName>
    </submittedName>
</protein>
<feature type="non-terminal residue" evidence="1">
    <location>
        <position position="1"/>
    </location>
</feature>
<gene>
    <name evidence="1" type="ORF">TPC1_12136</name>
</gene>
<evidence type="ECO:0000313" key="1">
    <source>
        <dbReference type="EMBL" id="JAP95003.1"/>
    </source>
</evidence>
<sequence>LITINNILKEEPTSIQHAMDLLKQSQNKPQIKEQIFEAMRKLEIEDLLDVLDLCFDEEDQIYQTDYIQLILDHMHKSIQTYEQLRQEEKFEKDEILTLFEFTSTDSAVICSYLSDLLNKKLNSRSIQLIFDFTQQFFENYQQEYAHFYFQLVFKLIAKLYQSSPDQCHKILQLAQAHALAIKQPTSSVLQMLISAFSLKLEEKQTMDFIFYLIDTASKSRDYLLAVITAYCQIVLEYKVQLDKVFGHRLLAMNQNISSGCKTIINQLNYSIGLDDQAPGILSQFLIIQAKSDQRVARLIAENETFQQWLTDLINNGDQRLKELGKHLGNVLIRAGGIQSDWMGKIMNIITGKEKVEDTKVKMGLKM</sequence>
<dbReference type="EMBL" id="GDID01001603">
    <property type="protein sequence ID" value="JAP95003.1"/>
    <property type="molecule type" value="Transcribed_RNA"/>
</dbReference>
<organism evidence="1">
    <name type="scientific">Trepomonas sp. PC1</name>
    <dbReference type="NCBI Taxonomy" id="1076344"/>
    <lineage>
        <taxon>Eukaryota</taxon>
        <taxon>Metamonada</taxon>
        <taxon>Diplomonadida</taxon>
        <taxon>Hexamitidae</taxon>
        <taxon>Hexamitinae</taxon>
        <taxon>Trepomonas</taxon>
    </lineage>
</organism>
<dbReference type="AlphaFoldDB" id="A0A146KE32"/>
<reference evidence="1" key="1">
    <citation type="submission" date="2015-07" db="EMBL/GenBank/DDBJ databases">
        <title>Adaptation to a free-living lifestyle via gene acquisitions in the diplomonad Trepomonas sp. PC1.</title>
        <authorList>
            <person name="Xu F."/>
            <person name="Jerlstrom-Hultqvist J."/>
            <person name="Kolisko M."/>
            <person name="Simpson A.G.B."/>
            <person name="Roger A.J."/>
            <person name="Svard S.G."/>
            <person name="Andersson J.O."/>
        </authorList>
    </citation>
    <scope>NUCLEOTIDE SEQUENCE</scope>
    <source>
        <strain evidence="1">PC1</strain>
    </source>
</reference>
<name>A0A146KE32_9EUKA</name>
<proteinExistence type="predicted"/>